<sequence length="256" mass="27717">MSRIIALVNQKGGVGKTTSSINLAASLAVLEKPTLLVDIDPQANATSGLGIDKSTVESGIYDVLLNEVPINDIIVRTQLDKLHLAPSQIDLAGAEVEMVGMEGRENLLKPHLEALRDRYKYILIDCPPSLGLLTINALTAADSVLIPIQAEYYALEGLGQLLNTIDLVKNSLNPELDIEGILLTMFDSRLNLAQQVAGEIKKHFPEKVYENFIARSVRIAEAPSHGKPIILYDVNSNGAQSYLALAKEVAARRGAK</sequence>
<dbReference type="SUPFAM" id="SSF52540">
    <property type="entry name" value="P-loop containing nucleoside triphosphate hydrolases"/>
    <property type="match status" value="1"/>
</dbReference>
<dbReference type="Gene3D" id="3.40.50.300">
    <property type="entry name" value="P-loop containing nucleotide triphosphate hydrolases"/>
    <property type="match status" value="1"/>
</dbReference>
<dbReference type="Pfam" id="PF13614">
    <property type="entry name" value="AAA_31"/>
    <property type="match status" value="1"/>
</dbReference>
<protein>
    <recommendedName>
        <fullName evidence="1">AAA domain-containing protein</fullName>
    </recommendedName>
</protein>
<dbReference type="PIRSF" id="PIRSF009320">
    <property type="entry name" value="Nuc_binding_HP_1000"/>
    <property type="match status" value="1"/>
</dbReference>
<dbReference type="EMBL" id="MFFM01000034">
    <property type="protein sequence ID" value="OGF12095.1"/>
    <property type="molecule type" value="Genomic_DNA"/>
</dbReference>
<gene>
    <name evidence="2" type="ORF">A2024_03660</name>
</gene>
<dbReference type="AlphaFoldDB" id="A0A1F5RCC6"/>
<evidence type="ECO:0000313" key="2">
    <source>
        <dbReference type="EMBL" id="OGF12095.1"/>
    </source>
</evidence>
<comment type="caution">
    <text evidence="2">The sequence shown here is derived from an EMBL/GenBank/DDBJ whole genome shotgun (WGS) entry which is preliminary data.</text>
</comment>
<reference evidence="2 3" key="1">
    <citation type="journal article" date="2016" name="Nat. Commun.">
        <title>Thousands of microbial genomes shed light on interconnected biogeochemical processes in an aquifer system.</title>
        <authorList>
            <person name="Anantharaman K."/>
            <person name="Brown C.T."/>
            <person name="Hug L.A."/>
            <person name="Sharon I."/>
            <person name="Castelle C.J."/>
            <person name="Probst A.J."/>
            <person name="Thomas B.C."/>
            <person name="Singh A."/>
            <person name="Wilkins M.J."/>
            <person name="Karaoz U."/>
            <person name="Brodie E.L."/>
            <person name="Williams K.H."/>
            <person name="Hubbard S.S."/>
            <person name="Banfield J.F."/>
        </authorList>
    </citation>
    <scope>NUCLEOTIDE SEQUENCE [LARGE SCALE GENOMIC DNA]</scope>
</reference>
<dbReference type="PANTHER" id="PTHR13696">
    <property type="entry name" value="P-LOOP CONTAINING NUCLEOSIDE TRIPHOSPHATE HYDROLASE"/>
    <property type="match status" value="1"/>
</dbReference>
<dbReference type="Proteomes" id="UP000177230">
    <property type="component" value="Unassembled WGS sequence"/>
</dbReference>
<dbReference type="InterPro" id="IPR050678">
    <property type="entry name" value="DNA_Partitioning_ATPase"/>
</dbReference>
<dbReference type="PANTHER" id="PTHR13696:SF52">
    <property type="entry name" value="PARA FAMILY PROTEIN CT_582"/>
    <property type="match status" value="1"/>
</dbReference>
<feature type="domain" description="AAA" evidence="1">
    <location>
        <begin position="3"/>
        <end position="178"/>
    </location>
</feature>
<evidence type="ECO:0000313" key="3">
    <source>
        <dbReference type="Proteomes" id="UP000177230"/>
    </source>
</evidence>
<evidence type="ECO:0000259" key="1">
    <source>
        <dbReference type="Pfam" id="PF13614"/>
    </source>
</evidence>
<proteinExistence type="predicted"/>
<organism evidence="2 3">
    <name type="scientific">Candidatus Edwardsbacteria bacterium GWF2_54_11</name>
    <dbReference type="NCBI Taxonomy" id="1817851"/>
    <lineage>
        <taxon>Bacteria</taxon>
        <taxon>Candidatus Edwardsiibacteriota</taxon>
    </lineage>
</organism>
<dbReference type="InterPro" id="IPR025669">
    <property type="entry name" value="AAA_dom"/>
</dbReference>
<dbReference type="FunFam" id="3.40.50.300:FF:000285">
    <property type="entry name" value="Sporulation initiation inhibitor Soj"/>
    <property type="match status" value="1"/>
</dbReference>
<dbReference type="InterPro" id="IPR027417">
    <property type="entry name" value="P-loop_NTPase"/>
</dbReference>
<accession>A0A1F5RCC6</accession>
<name>A0A1F5RCC6_9BACT</name>
<dbReference type="CDD" id="cd02042">
    <property type="entry name" value="ParAB_family"/>
    <property type="match status" value="1"/>
</dbReference>